<keyword evidence="2" id="KW-0378">Hydrolase</keyword>
<keyword evidence="2" id="KW-0547">Nucleotide-binding</keyword>
<gene>
    <name evidence="2" type="primary">dbpA_40</name>
    <name evidence="2" type="ORF">SDC9_212277</name>
</gene>
<evidence type="ECO:0000259" key="1">
    <source>
        <dbReference type="Pfam" id="PF03880"/>
    </source>
</evidence>
<dbReference type="GO" id="GO:0003724">
    <property type="term" value="F:RNA helicase activity"/>
    <property type="evidence" value="ECO:0007669"/>
    <property type="project" value="UniProtKB-EC"/>
</dbReference>
<protein>
    <submittedName>
        <fullName evidence="2">ATP-dependent RNA helicase DbpA</fullName>
        <ecNumber evidence="2">3.6.4.13</ecNumber>
    </submittedName>
</protein>
<dbReference type="AlphaFoldDB" id="A0A645JMH8"/>
<comment type="caution">
    <text evidence="2">The sequence shown here is derived from an EMBL/GenBank/DDBJ whole genome shotgun (WGS) entry which is preliminary data.</text>
</comment>
<feature type="domain" description="DEAD box helicase DbpA/CsdA RNA-binding" evidence="1">
    <location>
        <begin position="3"/>
        <end position="74"/>
    </location>
</feature>
<proteinExistence type="predicted"/>
<keyword evidence="2" id="KW-0067">ATP-binding</keyword>
<dbReference type="Gene3D" id="3.30.70.330">
    <property type="match status" value="1"/>
</dbReference>
<dbReference type="InterPro" id="IPR012677">
    <property type="entry name" value="Nucleotide-bd_a/b_plait_sf"/>
</dbReference>
<organism evidence="2">
    <name type="scientific">bioreactor metagenome</name>
    <dbReference type="NCBI Taxonomy" id="1076179"/>
    <lineage>
        <taxon>unclassified sequences</taxon>
        <taxon>metagenomes</taxon>
        <taxon>ecological metagenomes</taxon>
    </lineage>
</organism>
<dbReference type="CDD" id="cd12252">
    <property type="entry name" value="RRM_DbpA"/>
    <property type="match status" value="1"/>
</dbReference>
<sequence>MVRLFMNIGRLQQIRPQDIVRWIADESGIPGNIIGMINIYDKFTFVEVPEEYANRVLSCMHQNFIKGRKVNVEPAKAR</sequence>
<keyword evidence="2" id="KW-0347">Helicase</keyword>
<dbReference type="EC" id="3.6.4.13" evidence="2"/>
<dbReference type="EMBL" id="VSSQ01145481">
    <property type="protein sequence ID" value="MPN64502.1"/>
    <property type="molecule type" value="Genomic_DNA"/>
</dbReference>
<dbReference type="GO" id="GO:0016787">
    <property type="term" value="F:hydrolase activity"/>
    <property type="evidence" value="ECO:0007669"/>
    <property type="project" value="UniProtKB-KW"/>
</dbReference>
<accession>A0A645JMH8</accession>
<dbReference type="Pfam" id="PF03880">
    <property type="entry name" value="DbpA"/>
    <property type="match status" value="1"/>
</dbReference>
<evidence type="ECO:0000313" key="2">
    <source>
        <dbReference type="EMBL" id="MPN64502.1"/>
    </source>
</evidence>
<reference evidence="2" key="1">
    <citation type="submission" date="2019-08" db="EMBL/GenBank/DDBJ databases">
        <authorList>
            <person name="Kucharzyk K."/>
            <person name="Murdoch R.W."/>
            <person name="Higgins S."/>
            <person name="Loffler F."/>
        </authorList>
    </citation>
    <scope>NUCLEOTIDE SEQUENCE</scope>
</reference>
<dbReference type="InterPro" id="IPR005580">
    <property type="entry name" value="DbpA/CsdA_RNA-bd_dom"/>
</dbReference>
<name>A0A645JMH8_9ZZZZ</name>